<feature type="region of interest" description="Disordered" evidence="1">
    <location>
        <begin position="37"/>
        <end position="65"/>
    </location>
</feature>
<accession>A0A1B0A4T7</accession>
<evidence type="ECO:0000313" key="2">
    <source>
        <dbReference type="EnsemblMetazoa" id="GPAI034473-PA"/>
    </source>
</evidence>
<evidence type="ECO:0000256" key="1">
    <source>
        <dbReference type="SAM" id="MobiDB-lite"/>
    </source>
</evidence>
<proteinExistence type="predicted"/>
<keyword evidence="3" id="KW-1185">Reference proteome</keyword>
<name>A0A1B0A4T7_GLOPL</name>
<sequence>MAKGDYNVAVNADVEKEIDSSKIVSVTIDDARKMTREKFEASKSREENPKDLQPTSNKDDKTRKAPYRCTSLNVIRFKENDEPSLTCWSEFERTVTKTIDVSQLIKENAKTLERILKKALADSTTALYSRQERR</sequence>
<organism evidence="2 3">
    <name type="scientific">Glossina pallidipes</name>
    <name type="common">Tsetse fly</name>
    <dbReference type="NCBI Taxonomy" id="7398"/>
    <lineage>
        <taxon>Eukaryota</taxon>
        <taxon>Metazoa</taxon>
        <taxon>Ecdysozoa</taxon>
        <taxon>Arthropoda</taxon>
        <taxon>Hexapoda</taxon>
        <taxon>Insecta</taxon>
        <taxon>Pterygota</taxon>
        <taxon>Neoptera</taxon>
        <taxon>Endopterygota</taxon>
        <taxon>Diptera</taxon>
        <taxon>Brachycera</taxon>
        <taxon>Muscomorpha</taxon>
        <taxon>Hippoboscoidea</taxon>
        <taxon>Glossinidae</taxon>
        <taxon>Glossina</taxon>
    </lineage>
</organism>
<dbReference type="EnsemblMetazoa" id="GPAI034473-RA">
    <property type="protein sequence ID" value="GPAI034473-PA"/>
    <property type="gene ID" value="GPAI034473"/>
</dbReference>
<dbReference type="AlphaFoldDB" id="A0A1B0A4T7"/>
<protein>
    <submittedName>
        <fullName evidence="2">Uncharacterized protein</fullName>
    </submittedName>
</protein>
<dbReference type="STRING" id="7398.A0A1B0A4T7"/>
<reference evidence="2" key="2">
    <citation type="submission" date="2020-05" db="UniProtKB">
        <authorList>
            <consortium name="EnsemblMetazoa"/>
        </authorList>
    </citation>
    <scope>IDENTIFICATION</scope>
    <source>
        <strain evidence="2">IAEA</strain>
    </source>
</reference>
<evidence type="ECO:0000313" key="3">
    <source>
        <dbReference type="Proteomes" id="UP000092445"/>
    </source>
</evidence>
<feature type="compositionally biased region" description="Basic and acidic residues" evidence="1">
    <location>
        <begin position="37"/>
        <end position="50"/>
    </location>
</feature>
<dbReference type="Proteomes" id="UP000092445">
    <property type="component" value="Unassembled WGS sequence"/>
</dbReference>
<dbReference type="VEuPathDB" id="VectorBase:GPAI034473"/>
<reference evidence="3" key="1">
    <citation type="submission" date="2014-03" db="EMBL/GenBank/DDBJ databases">
        <authorList>
            <person name="Aksoy S."/>
            <person name="Warren W."/>
            <person name="Wilson R.K."/>
        </authorList>
    </citation>
    <scope>NUCLEOTIDE SEQUENCE [LARGE SCALE GENOMIC DNA]</scope>
    <source>
        <strain evidence="3">IAEA</strain>
    </source>
</reference>